<protein>
    <recommendedName>
        <fullName evidence="4">Biogenesis of lysosome-related organelles complex 1 subunit 7</fullName>
    </recommendedName>
</protein>
<dbReference type="EMBL" id="CAUYUJ010019774">
    <property type="protein sequence ID" value="CAK0893618.1"/>
    <property type="molecule type" value="Genomic_DNA"/>
</dbReference>
<comment type="caution">
    <text evidence="2">The sequence shown here is derived from an EMBL/GenBank/DDBJ whole genome shotgun (WGS) entry which is preliminary data.</text>
</comment>
<evidence type="ECO:0008006" key="4">
    <source>
        <dbReference type="Google" id="ProtNLM"/>
    </source>
</evidence>
<accession>A0ABN9X700</accession>
<sequence>MAGADSSGPGGTGSPASKRQSLVAPGVSLLTPRRDDHEEENIRAYVERIQRELMDQVNEVKHTMDTTLQTVTATVAQTCTNVGNQINQEIDNLAARVSPLEEQMSAHRSKMGSMESELARLRSHFAEELGIVRATVPEPVIRAGPA</sequence>
<organism evidence="2 3">
    <name type="scientific">Prorocentrum cordatum</name>
    <dbReference type="NCBI Taxonomy" id="2364126"/>
    <lineage>
        <taxon>Eukaryota</taxon>
        <taxon>Sar</taxon>
        <taxon>Alveolata</taxon>
        <taxon>Dinophyceae</taxon>
        <taxon>Prorocentrales</taxon>
        <taxon>Prorocentraceae</taxon>
        <taxon>Prorocentrum</taxon>
    </lineage>
</organism>
<reference evidence="2" key="1">
    <citation type="submission" date="2023-10" db="EMBL/GenBank/DDBJ databases">
        <authorList>
            <person name="Chen Y."/>
            <person name="Shah S."/>
            <person name="Dougan E. K."/>
            <person name="Thang M."/>
            <person name="Chan C."/>
        </authorList>
    </citation>
    <scope>NUCLEOTIDE SEQUENCE [LARGE SCALE GENOMIC DNA]</scope>
</reference>
<evidence type="ECO:0000313" key="3">
    <source>
        <dbReference type="Proteomes" id="UP001189429"/>
    </source>
</evidence>
<dbReference type="SUPFAM" id="SSF58113">
    <property type="entry name" value="Apolipoprotein A-I"/>
    <property type="match status" value="1"/>
</dbReference>
<dbReference type="Gene3D" id="1.20.120.20">
    <property type="entry name" value="Apolipoprotein"/>
    <property type="match status" value="1"/>
</dbReference>
<proteinExistence type="predicted"/>
<evidence type="ECO:0000256" key="1">
    <source>
        <dbReference type="SAM" id="MobiDB-lite"/>
    </source>
</evidence>
<evidence type="ECO:0000313" key="2">
    <source>
        <dbReference type="EMBL" id="CAK0893618.1"/>
    </source>
</evidence>
<gene>
    <name evidence="2" type="ORF">PCOR1329_LOCUS72885</name>
</gene>
<keyword evidence="3" id="KW-1185">Reference proteome</keyword>
<feature type="region of interest" description="Disordered" evidence="1">
    <location>
        <begin position="1"/>
        <end position="39"/>
    </location>
</feature>
<name>A0ABN9X700_9DINO</name>
<dbReference type="Proteomes" id="UP001189429">
    <property type="component" value="Unassembled WGS sequence"/>
</dbReference>